<dbReference type="RefSeq" id="WP_053063179.1">
    <property type="nucleotide sequence ID" value="NZ_BMYC01000025.1"/>
</dbReference>
<keyword evidence="3" id="KW-0238">DNA-binding</keyword>
<name>A0A090QNW7_9GAMM</name>
<evidence type="ECO:0000259" key="5">
    <source>
        <dbReference type="PROSITE" id="PS50931"/>
    </source>
</evidence>
<evidence type="ECO:0000256" key="3">
    <source>
        <dbReference type="ARBA" id="ARBA00023125"/>
    </source>
</evidence>
<evidence type="ECO:0000256" key="2">
    <source>
        <dbReference type="ARBA" id="ARBA00023015"/>
    </source>
</evidence>
<dbReference type="PRINTS" id="PR00039">
    <property type="entry name" value="HTHLYSR"/>
</dbReference>
<proteinExistence type="inferred from homology"/>
<dbReference type="InterPro" id="IPR000847">
    <property type="entry name" value="LysR_HTH_N"/>
</dbReference>
<evidence type="ECO:0000256" key="4">
    <source>
        <dbReference type="ARBA" id="ARBA00023163"/>
    </source>
</evidence>
<feature type="domain" description="HTH lysR-type" evidence="5">
    <location>
        <begin position="1"/>
        <end position="60"/>
    </location>
</feature>
<evidence type="ECO:0000313" key="6">
    <source>
        <dbReference type="EMBL" id="GAL03943.1"/>
    </source>
</evidence>
<comment type="caution">
    <text evidence="6">The sequence shown here is derived from an EMBL/GenBank/DDBJ whole genome shotgun (WGS) entry which is preliminary data.</text>
</comment>
<dbReference type="GO" id="GO:0003700">
    <property type="term" value="F:DNA-binding transcription factor activity"/>
    <property type="evidence" value="ECO:0007669"/>
    <property type="project" value="InterPro"/>
</dbReference>
<dbReference type="SUPFAM" id="SSF46785">
    <property type="entry name" value="Winged helix' DNA-binding domain"/>
    <property type="match status" value="1"/>
</dbReference>
<dbReference type="EMBL" id="BBMN01000003">
    <property type="protein sequence ID" value="GAL03943.1"/>
    <property type="molecule type" value="Genomic_DNA"/>
</dbReference>
<reference evidence="6 7" key="1">
    <citation type="journal article" date="2014" name="Genome Announc.">
        <title>Draft Genome Sequences of Two Vibrionaceae Species, Vibrio ponticus C121 and Photobacterium aphoticum C119, Isolated as Coral Reef Microbiota.</title>
        <authorList>
            <person name="Al-saari N."/>
            <person name="Meirelles P.M."/>
            <person name="Mino S."/>
            <person name="Suda W."/>
            <person name="Oshima K."/>
            <person name="Hattori M."/>
            <person name="Ohkuma M."/>
            <person name="Thompson F.L."/>
            <person name="Gomez-Gil B."/>
            <person name="Sawabe T."/>
            <person name="Sawabe T."/>
        </authorList>
    </citation>
    <scope>NUCLEOTIDE SEQUENCE [LARGE SCALE GENOMIC DNA]</scope>
    <source>
        <strain evidence="6 7">JCM 19237</strain>
    </source>
</reference>
<dbReference type="SUPFAM" id="SSF53850">
    <property type="entry name" value="Periplasmic binding protein-like II"/>
    <property type="match status" value="1"/>
</dbReference>
<dbReference type="OrthoDB" id="196624at2"/>
<dbReference type="InterPro" id="IPR036390">
    <property type="entry name" value="WH_DNA-bd_sf"/>
</dbReference>
<sequence length="283" mass="32312">MKLQLENIIAFVSVAEEGSFSGAARRLNKSQSTISTAVQNLETDVGYSLFHREKKRPYLSEKGQKLFDSSLVLLKQYKEVIAVAKKMNDSTPMTLTLGIDPFLYHPSVMQLLSEFADAFPQLDLVVKQAPSNTLCDDIYKGNIDLAFGFLSNERVYNIEYADLFKLNCNWVHAPRYPLSNSEQPLRTLMLNNNSDMYLPNLETAFSTWKVDDITTLVTLCHQAKGLALLPEHIYQPYTNNGTLMCLHDQRFFGRQLQASLFWHQSLTYPMVADWILTYFAAQK</sequence>
<dbReference type="PANTHER" id="PTHR30126:SF40">
    <property type="entry name" value="HTH-TYPE TRANSCRIPTIONAL REGULATOR GLTR"/>
    <property type="match status" value="1"/>
</dbReference>
<accession>A0A090QNW7</accession>
<dbReference type="Pfam" id="PF03466">
    <property type="entry name" value="LysR_substrate"/>
    <property type="match status" value="1"/>
</dbReference>
<organism evidence="6 7">
    <name type="scientific">Photobacterium aphoticum</name>
    <dbReference type="NCBI Taxonomy" id="754436"/>
    <lineage>
        <taxon>Bacteria</taxon>
        <taxon>Pseudomonadati</taxon>
        <taxon>Pseudomonadota</taxon>
        <taxon>Gammaproteobacteria</taxon>
        <taxon>Vibrionales</taxon>
        <taxon>Vibrionaceae</taxon>
        <taxon>Photobacterium</taxon>
    </lineage>
</organism>
<dbReference type="CDD" id="cd05466">
    <property type="entry name" value="PBP2_LTTR_substrate"/>
    <property type="match status" value="1"/>
</dbReference>
<dbReference type="InterPro" id="IPR005119">
    <property type="entry name" value="LysR_subst-bd"/>
</dbReference>
<dbReference type="eggNOG" id="COG0583">
    <property type="taxonomic scope" value="Bacteria"/>
</dbReference>
<comment type="similarity">
    <text evidence="1">Belongs to the LysR transcriptional regulatory family.</text>
</comment>
<dbReference type="Proteomes" id="UP000029227">
    <property type="component" value="Unassembled WGS sequence"/>
</dbReference>
<keyword evidence="4" id="KW-0804">Transcription</keyword>
<protein>
    <submittedName>
        <fullName evidence="6">Transcriptional regulator LysR family</fullName>
    </submittedName>
</protein>
<dbReference type="Pfam" id="PF00126">
    <property type="entry name" value="HTH_1"/>
    <property type="match status" value="1"/>
</dbReference>
<dbReference type="PANTHER" id="PTHR30126">
    <property type="entry name" value="HTH-TYPE TRANSCRIPTIONAL REGULATOR"/>
    <property type="match status" value="1"/>
</dbReference>
<gene>
    <name evidence="6" type="ORF">JCM19237_2094</name>
</gene>
<dbReference type="Gene3D" id="1.10.10.10">
    <property type="entry name" value="Winged helix-like DNA-binding domain superfamily/Winged helix DNA-binding domain"/>
    <property type="match status" value="1"/>
</dbReference>
<evidence type="ECO:0000313" key="7">
    <source>
        <dbReference type="Proteomes" id="UP000029227"/>
    </source>
</evidence>
<dbReference type="Gene3D" id="3.40.190.290">
    <property type="match status" value="1"/>
</dbReference>
<dbReference type="AlphaFoldDB" id="A0A090QNW7"/>
<dbReference type="GO" id="GO:0000976">
    <property type="term" value="F:transcription cis-regulatory region binding"/>
    <property type="evidence" value="ECO:0007669"/>
    <property type="project" value="TreeGrafter"/>
</dbReference>
<dbReference type="PROSITE" id="PS50931">
    <property type="entry name" value="HTH_LYSR"/>
    <property type="match status" value="1"/>
</dbReference>
<dbReference type="STRING" id="754436.JCM19237_2094"/>
<keyword evidence="2" id="KW-0805">Transcription regulation</keyword>
<dbReference type="InterPro" id="IPR036388">
    <property type="entry name" value="WH-like_DNA-bd_sf"/>
</dbReference>
<evidence type="ECO:0000256" key="1">
    <source>
        <dbReference type="ARBA" id="ARBA00009437"/>
    </source>
</evidence>